<evidence type="ECO:0000313" key="2">
    <source>
        <dbReference type="EMBL" id="KAJ0220298.1"/>
    </source>
</evidence>
<accession>A0A9R1WDF7</accession>
<dbReference type="AlphaFoldDB" id="A0A9R1WDF7"/>
<name>A0A9R1WDF7_LACSA</name>
<sequence length="242" mass="27870">MYFKQMKYHEWVTVMDEEIDALHANEMGDLVPQPFSTNIVTSKWVFRTKFLYDGSLDRYEARLVACGFTQQSGIDFDLTFSHVVKATTVCVVLTIDVLCDRPFHQLDVKNVFLNGFLQETVYMEQPPGYVDSRFPAYVCCLDKALYSLKQALCAWFHLICGLEVTYVFDGLILIQAKYARNIHKRVQIHESKPFSTSLAAATIIRIDGEHFNDPTHYRSIVRAFQYLTITCPDLAYVFNTVS</sequence>
<comment type="caution">
    <text evidence="2">The sequence shown here is derived from an EMBL/GenBank/DDBJ whole genome shotgun (WGS) entry which is preliminary data.</text>
</comment>
<keyword evidence="3" id="KW-1185">Reference proteome</keyword>
<evidence type="ECO:0000259" key="1">
    <source>
        <dbReference type="Pfam" id="PF07727"/>
    </source>
</evidence>
<gene>
    <name evidence="2" type="ORF">LSAT_V11C200090040</name>
</gene>
<reference evidence="2 3" key="1">
    <citation type="journal article" date="2017" name="Nat. Commun.">
        <title>Genome assembly with in vitro proximity ligation data and whole-genome triplication in lettuce.</title>
        <authorList>
            <person name="Reyes-Chin-Wo S."/>
            <person name="Wang Z."/>
            <person name="Yang X."/>
            <person name="Kozik A."/>
            <person name="Arikit S."/>
            <person name="Song C."/>
            <person name="Xia L."/>
            <person name="Froenicke L."/>
            <person name="Lavelle D.O."/>
            <person name="Truco M.J."/>
            <person name="Xia R."/>
            <person name="Zhu S."/>
            <person name="Xu C."/>
            <person name="Xu H."/>
            <person name="Xu X."/>
            <person name="Cox K."/>
            <person name="Korf I."/>
            <person name="Meyers B.C."/>
            <person name="Michelmore R.W."/>
        </authorList>
    </citation>
    <scope>NUCLEOTIDE SEQUENCE [LARGE SCALE GENOMIC DNA]</scope>
    <source>
        <strain evidence="3">cv. Salinas</strain>
        <tissue evidence="2">Seedlings</tissue>
    </source>
</reference>
<proteinExistence type="predicted"/>
<dbReference type="EMBL" id="NBSK02000002">
    <property type="protein sequence ID" value="KAJ0220298.1"/>
    <property type="molecule type" value="Genomic_DNA"/>
</dbReference>
<organism evidence="2 3">
    <name type="scientific">Lactuca sativa</name>
    <name type="common">Garden lettuce</name>
    <dbReference type="NCBI Taxonomy" id="4236"/>
    <lineage>
        <taxon>Eukaryota</taxon>
        <taxon>Viridiplantae</taxon>
        <taxon>Streptophyta</taxon>
        <taxon>Embryophyta</taxon>
        <taxon>Tracheophyta</taxon>
        <taxon>Spermatophyta</taxon>
        <taxon>Magnoliopsida</taxon>
        <taxon>eudicotyledons</taxon>
        <taxon>Gunneridae</taxon>
        <taxon>Pentapetalae</taxon>
        <taxon>asterids</taxon>
        <taxon>campanulids</taxon>
        <taxon>Asterales</taxon>
        <taxon>Asteraceae</taxon>
        <taxon>Cichorioideae</taxon>
        <taxon>Cichorieae</taxon>
        <taxon>Lactucinae</taxon>
        <taxon>Lactuca</taxon>
    </lineage>
</organism>
<dbReference type="Proteomes" id="UP000235145">
    <property type="component" value="Unassembled WGS sequence"/>
</dbReference>
<dbReference type="Pfam" id="PF07727">
    <property type="entry name" value="RVT_2"/>
    <property type="match status" value="1"/>
</dbReference>
<dbReference type="InterPro" id="IPR013103">
    <property type="entry name" value="RVT_2"/>
</dbReference>
<feature type="domain" description="Reverse transcriptase Ty1/copia-type" evidence="1">
    <location>
        <begin position="26"/>
        <end position="181"/>
    </location>
</feature>
<evidence type="ECO:0000313" key="3">
    <source>
        <dbReference type="Proteomes" id="UP000235145"/>
    </source>
</evidence>
<protein>
    <recommendedName>
        <fullName evidence="1">Reverse transcriptase Ty1/copia-type domain-containing protein</fullName>
    </recommendedName>
</protein>